<dbReference type="InterPro" id="IPR011006">
    <property type="entry name" value="CheY-like_superfamily"/>
</dbReference>
<evidence type="ECO:0000259" key="4">
    <source>
        <dbReference type="PROSITE" id="PS51832"/>
    </source>
</evidence>
<dbReference type="SUPFAM" id="SSF109604">
    <property type="entry name" value="HD-domain/PDEase-like"/>
    <property type="match status" value="1"/>
</dbReference>
<dbReference type="InterPro" id="IPR003607">
    <property type="entry name" value="HD/PDEase_dom"/>
</dbReference>
<keyword evidence="6" id="KW-1185">Reference proteome</keyword>
<dbReference type="Gene3D" id="3.40.50.2300">
    <property type="match status" value="1"/>
</dbReference>
<reference evidence="5 6" key="1">
    <citation type="submission" date="2019-07" db="EMBL/GenBank/DDBJ databases">
        <title>Genomic Encyclopedia of Archaeal and Bacterial Type Strains, Phase II (KMG-II): from individual species to whole genera.</title>
        <authorList>
            <person name="Goeker M."/>
        </authorList>
    </citation>
    <scope>NUCLEOTIDE SEQUENCE [LARGE SCALE GENOMIC DNA]</scope>
    <source>
        <strain evidence="5 6">ATCC BAA-1139</strain>
    </source>
</reference>
<dbReference type="CDD" id="cd17569">
    <property type="entry name" value="REC_HupR-like"/>
    <property type="match status" value="1"/>
</dbReference>
<dbReference type="GO" id="GO:0016787">
    <property type="term" value="F:hydrolase activity"/>
    <property type="evidence" value="ECO:0007669"/>
    <property type="project" value="UniProtKB-KW"/>
</dbReference>
<dbReference type="NCBIfam" id="TIGR00277">
    <property type="entry name" value="HDIG"/>
    <property type="match status" value="1"/>
</dbReference>
<dbReference type="AlphaFoldDB" id="A0A562VNH8"/>
<dbReference type="OrthoDB" id="5392850at2"/>
<dbReference type="GO" id="GO:0000160">
    <property type="term" value="P:phosphorelay signal transduction system"/>
    <property type="evidence" value="ECO:0007669"/>
    <property type="project" value="InterPro"/>
</dbReference>
<dbReference type="PROSITE" id="PS51831">
    <property type="entry name" value="HD"/>
    <property type="match status" value="1"/>
</dbReference>
<dbReference type="Proteomes" id="UP000319449">
    <property type="component" value="Unassembled WGS sequence"/>
</dbReference>
<evidence type="ECO:0000313" key="6">
    <source>
        <dbReference type="Proteomes" id="UP000319449"/>
    </source>
</evidence>
<proteinExistence type="predicted"/>
<dbReference type="PANTHER" id="PTHR45228">
    <property type="entry name" value="CYCLIC DI-GMP PHOSPHODIESTERASE TM_0186-RELATED"/>
    <property type="match status" value="1"/>
</dbReference>
<dbReference type="SUPFAM" id="SSF52172">
    <property type="entry name" value="CheY-like"/>
    <property type="match status" value="1"/>
</dbReference>
<dbReference type="SMART" id="SM00448">
    <property type="entry name" value="REC"/>
    <property type="match status" value="1"/>
</dbReference>
<dbReference type="PANTHER" id="PTHR45228:SF8">
    <property type="entry name" value="TWO-COMPONENT RESPONSE REGULATOR-RELATED"/>
    <property type="match status" value="1"/>
</dbReference>
<organism evidence="5 6">
    <name type="scientific">Geobacter argillaceus</name>
    <dbReference type="NCBI Taxonomy" id="345631"/>
    <lineage>
        <taxon>Bacteria</taxon>
        <taxon>Pseudomonadati</taxon>
        <taxon>Thermodesulfobacteriota</taxon>
        <taxon>Desulfuromonadia</taxon>
        <taxon>Geobacterales</taxon>
        <taxon>Geobacteraceae</taxon>
        <taxon>Geobacter</taxon>
    </lineage>
</organism>
<feature type="domain" description="HD-GYP" evidence="4">
    <location>
        <begin position="182"/>
        <end position="376"/>
    </location>
</feature>
<accession>A0A562VNH8</accession>
<feature type="modified residue" description="4-aspartylphosphate" evidence="1">
    <location>
        <position position="61"/>
    </location>
</feature>
<dbReference type="EMBL" id="VLLN01000009">
    <property type="protein sequence ID" value="TWJ19455.1"/>
    <property type="molecule type" value="Genomic_DNA"/>
</dbReference>
<evidence type="ECO:0000256" key="1">
    <source>
        <dbReference type="PROSITE-ProRule" id="PRU00169"/>
    </source>
</evidence>
<dbReference type="InterPro" id="IPR052020">
    <property type="entry name" value="Cyclic_di-GMP/3'3'-cGAMP_PDE"/>
</dbReference>
<dbReference type="RefSeq" id="WP_145021637.1">
    <property type="nucleotide sequence ID" value="NZ_VLLN01000009.1"/>
</dbReference>
<name>A0A562VNH8_9BACT</name>
<evidence type="ECO:0000313" key="5">
    <source>
        <dbReference type="EMBL" id="TWJ19455.1"/>
    </source>
</evidence>
<gene>
    <name evidence="5" type="ORF">JN12_01871</name>
</gene>
<dbReference type="InterPro" id="IPR006674">
    <property type="entry name" value="HD_domain"/>
</dbReference>
<keyword evidence="5" id="KW-0378">Hydrolase</keyword>
<dbReference type="PROSITE" id="PS50110">
    <property type="entry name" value="RESPONSE_REGULATORY"/>
    <property type="match status" value="1"/>
</dbReference>
<evidence type="ECO:0000259" key="3">
    <source>
        <dbReference type="PROSITE" id="PS51831"/>
    </source>
</evidence>
<dbReference type="InterPro" id="IPR006675">
    <property type="entry name" value="HDIG_dom"/>
</dbReference>
<feature type="domain" description="HD" evidence="3">
    <location>
        <begin position="204"/>
        <end position="327"/>
    </location>
</feature>
<sequence>MSEAVDVQLDKVLFVDDEESILRSLNRLFMDEEFLVLTANSGEKGLTVLRETGGVGVIVSDQRMPGMSGVEFLSRSRERAPDALRIVLTGYADINATVEAINKGGAYRYITKPWNDEDLLQTIRDAVRQYRLMLENRRLNVLVQKQNEELQEWNTNLKGRVLEQTATIRKQNEDLSAKNERIGENFRKVLEAFSRLVELCSARLKSHAKNVAELSVNVARELNLPEKDIETIHAAALLHDIGKIGIPEAILEKSLIELTESERLIYLQHAVRGQSAIDVVEDLRAAGLLIRHHHERYDGKGFPDGLTGEAIPIGARIIAFADYLDHEFGNQRGGVTVDVVFGKISLHLGFLLDPSLVGHFKRFARYHYFSHPTRPEGGTHQGSMELELPPGKLTEGLIVSRDVFSGTGLLLMRSGTVLDDAKIVSLRRYYQIDPPANGVFVINVTGMVM</sequence>
<dbReference type="Gene3D" id="1.10.3210.10">
    <property type="entry name" value="Hypothetical protein af1432"/>
    <property type="match status" value="1"/>
</dbReference>
<dbReference type="InterPro" id="IPR037522">
    <property type="entry name" value="HD_GYP_dom"/>
</dbReference>
<dbReference type="PROSITE" id="PS51832">
    <property type="entry name" value="HD_GYP"/>
    <property type="match status" value="1"/>
</dbReference>
<protein>
    <submittedName>
        <fullName evidence="5">Response regulator receiver modulated metal dependent phosphohydrolase</fullName>
    </submittedName>
</protein>
<comment type="caution">
    <text evidence="5">The sequence shown here is derived from an EMBL/GenBank/DDBJ whole genome shotgun (WGS) entry which is preliminary data.</text>
</comment>
<keyword evidence="1" id="KW-0597">Phosphoprotein</keyword>
<dbReference type="Pfam" id="PF00072">
    <property type="entry name" value="Response_reg"/>
    <property type="match status" value="1"/>
</dbReference>
<dbReference type="CDD" id="cd00077">
    <property type="entry name" value="HDc"/>
    <property type="match status" value="1"/>
</dbReference>
<dbReference type="InterPro" id="IPR001789">
    <property type="entry name" value="Sig_transdc_resp-reg_receiver"/>
</dbReference>
<dbReference type="Pfam" id="PF13487">
    <property type="entry name" value="HD_5"/>
    <property type="match status" value="1"/>
</dbReference>
<evidence type="ECO:0000259" key="2">
    <source>
        <dbReference type="PROSITE" id="PS50110"/>
    </source>
</evidence>
<feature type="domain" description="Response regulatory" evidence="2">
    <location>
        <begin position="11"/>
        <end position="127"/>
    </location>
</feature>